<dbReference type="Proteomes" id="UP000766570">
    <property type="component" value="Unassembled WGS sequence"/>
</dbReference>
<comment type="similarity">
    <text evidence="2">Belongs to the BMP lipoprotein family.</text>
</comment>
<evidence type="ECO:0000256" key="1">
    <source>
        <dbReference type="ARBA" id="ARBA00004193"/>
    </source>
</evidence>
<keyword evidence="6" id="KW-0449">Lipoprotein</keyword>
<feature type="domain" description="ABC transporter substrate-binding protein PnrA-like" evidence="8">
    <location>
        <begin position="47"/>
        <end position="355"/>
    </location>
</feature>
<accession>A0ABS4WJ71</accession>
<keyword evidence="5" id="KW-0472">Membrane</keyword>
<comment type="subcellular location">
    <subcellularLocation>
        <location evidence="1">Cell membrane</location>
        <topology evidence="1">Lipid-anchor</topology>
    </subcellularLocation>
</comment>
<feature type="signal peptide" evidence="7">
    <location>
        <begin position="1"/>
        <end position="27"/>
    </location>
</feature>
<dbReference type="EMBL" id="JAGIOE010000001">
    <property type="protein sequence ID" value="MBP2376013.1"/>
    <property type="molecule type" value="Genomic_DNA"/>
</dbReference>
<gene>
    <name evidence="9" type="ORF">JOF46_003925</name>
</gene>
<protein>
    <submittedName>
        <fullName evidence="9">Basic membrane protein A</fullName>
    </submittedName>
</protein>
<evidence type="ECO:0000313" key="10">
    <source>
        <dbReference type="Proteomes" id="UP000766570"/>
    </source>
</evidence>
<organism evidence="9 10">
    <name type="scientific">Paeniglutamicibacter psychrophenolicus</name>
    <dbReference type="NCBI Taxonomy" id="257454"/>
    <lineage>
        <taxon>Bacteria</taxon>
        <taxon>Bacillati</taxon>
        <taxon>Actinomycetota</taxon>
        <taxon>Actinomycetes</taxon>
        <taxon>Micrococcales</taxon>
        <taxon>Micrococcaceae</taxon>
        <taxon>Paeniglutamicibacter</taxon>
    </lineage>
</organism>
<evidence type="ECO:0000256" key="5">
    <source>
        <dbReference type="ARBA" id="ARBA00023136"/>
    </source>
</evidence>
<dbReference type="Gene3D" id="3.40.50.2300">
    <property type="match status" value="2"/>
</dbReference>
<evidence type="ECO:0000259" key="8">
    <source>
        <dbReference type="Pfam" id="PF02608"/>
    </source>
</evidence>
<dbReference type="PANTHER" id="PTHR34296">
    <property type="entry name" value="TRANSCRIPTIONAL ACTIVATOR PROTEIN MED"/>
    <property type="match status" value="1"/>
</dbReference>
<dbReference type="RefSeq" id="WP_209910409.1">
    <property type="nucleotide sequence ID" value="NZ_BAAAMI010000023.1"/>
</dbReference>
<evidence type="ECO:0000256" key="4">
    <source>
        <dbReference type="ARBA" id="ARBA00022729"/>
    </source>
</evidence>
<keyword evidence="10" id="KW-1185">Reference proteome</keyword>
<reference evidence="9 10" key="1">
    <citation type="submission" date="2021-03" db="EMBL/GenBank/DDBJ databases">
        <title>Sequencing the genomes of 1000 actinobacteria strains.</title>
        <authorList>
            <person name="Klenk H.-P."/>
        </authorList>
    </citation>
    <scope>NUCLEOTIDE SEQUENCE [LARGE SCALE GENOMIC DNA]</scope>
    <source>
        <strain evidence="9 10">DSM 15454</strain>
    </source>
</reference>
<keyword evidence="4 7" id="KW-0732">Signal</keyword>
<dbReference type="PANTHER" id="PTHR34296:SF2">
    <property type="entry name" value="ABC TRANSPORTER GUANOSINE-BINDING PROTEIN NUPN"/>
    <property type="match status" value="1"/>
</dbReference>
<dbReference type="PROSITE" id="PS51257">
    <property type="entry name" value="PROKAR_LIPOPROTEIN"/>
    <property type="match status" value="1"/>
</dbReference>
<evidence type="ECO:0000256" key="6">
    <source>
        <dbReference type="ARBA" id="ARBA00023288"/>
    </source>
</evidence>
<evidence type="ECO:0000256" key="3">
    <source>
        <dbReference type="ARBA" id="ARBA00022475"/>
    </source>
</evidence>
<evidence type="ECO:0000256" key="7">
    <source>
        <dbReference type="SAM" id="SignalP"/>
    </source>
</evidence>
<dbReference type="SUPFAM" id="SSF53822">
    <property type="entry name" value="Periplasmic binding protein-like I"/>
    <property type="match status" value="1"/>
</dbReference>
<proteinExistence type="inferred from homology"/>
<comment type="caution">
    <text evidence="9">The sequence shown here is derived from an EMBL/GenBank/DDBJ whole genome shotgun (WGS) entry which is preliminary data.</text>
</comment>
<dbReference type="InterPro" id="IPR003760">
    <property type="entry name" value="PnrA-like"/>
</dbReference>
<dbReference type="CDD" id="cd06354">
    <property type="entry name" value="PBP1_PrnA-like"/>
    <property type="match status" value="1"/>
</dbReference>
<dbReference type="InterPro" id="IPR050957">
    <property type="entry name" value="BMP_lipoprotein"/>
</dbReference>
<dbReference type="Pfam" id="PF02608">
    <property type="entry name" value="Bmp"/>
    <property type="match status" value="1"/>
</dbReference>
<evidence type="ECO:0000256" key="2">
    <source>
        <dbReference type="ARBA" id="ARBA00008610"/>
    </source>
</evidence>
<name>A0ABS4WJ71_9MICC</name>
<dbReference type="InterPro" id="IPR028082">
    <property type="entry name" value="Peripla_BP_I"/>
</dbReference>
<evidence type="ECO:0000313" key="9">
    <source>
        <dbReference type="EMBL" id="MBP2376013.1"/>
    </source>
</evidence>
<feature type="chain" id="PRO_5045599648" evidence="7">
    <location>
        <begin position="28"/>
        <end position="364"/>
    </location>
</feature>
<sequence length="364" mass="37564">MRTISRKTGMAAAMLGISALVLSGCGAAPEAAPSGSAGASDYLACIVSDSGGFDDQSFNESSYRGLTNAGKELGFTPKSAESKANSDFATNLNGMMAADCNLTVTVGFLLGDATKAAAAANPDKHFAIVDFAYDKPIANVKPIIYDTAQAAYLAGYAAAAQSKTGTVATFGGIKIPTVTIFMDGFADGVDKYNTDKNKDVKLLGWDKAKQDGTFTGDFEKQDKGKQVTKNFLDQGADVIMPVAGPVGKGAGAAVKAANAAGKSASLVWVDSDGFLTAPDYKDIMLTSVIKTMDTAVDKVVTEDKDGKFDATAYVGTLENTGVALAPFHDFDSQVSAETKAELDALKAGIIDGSIKVQSQASPKS</sequence>
<keyword evidence="3" id="KW-1003">Cell membrane</keyword>